<feature type="domain" description="DEAD/DEAH-box helicase" evidence="2">
    <location>
        <begin position="24"/>
        <end position="85"/>
    </location>
</feature>
<evidence type="ECO:0000313" key="4">
    <source>
        <dbReference type="EMBL" id="KZP16960.1"/>
    </source>
</evidence>
<reference evidence="3 5" key="1">
    <citation type="journal article" date="2016" name="Mol. Biol. Evol.">
        <title>Comparative Genomics of Early-Diverging Mushroom-Forming Fungi Provides Insights into the Origins of Lignocellulose Decay Capabilities.</title>
        <authorList>
            <person name="Nagy L.G."/>
            <person name="Riley R."/>
            <person name="Tritt A."/>
            <person name="Adam C."/>
            <person name="Daum C."/>
            <person name="Floudas D."/>
            <person name="Sun H."/>
            <person name="Yadav J.S."/>
            <person name="Pangilinan J."/>
            <person name="Larsson K.H."/>
            <person name="Matsuura K."/>
            <person name="Barry K."/>
            <person name="Labutti K."/>
            <person name="Kuo R."/>
            <person name="Ohm R.A."/>
            <person name="Bhattacharya S.S."/>
            <person name="Shirouzu T."/>
            <person name="Yoshinaga Y."/>
            <person name="Martin F.M."/>
            <person name="Grigoriev I.V."/>
            <person name="Hibbett D.S."/>
        </authorList>
    </citation>
    <scope>NUCLEOTIDE SEQUENCE [LARGE SCALE GENOMIC DNA]</scope>
    <source>
        <strain evidence="3 5">CBS 109695</strain>
    </source>
</reference>
<name>A0A165YA80_9AGAM</name>
<dbReference type="Proteomes" id="UP000076532">
    <property type="component" value="Unassembled WGS sequence"/>
</dbReference>
<dbReference type="AlphaFoldDB" id="A0A165YA80"/>
<dbReference type="GO" id="GO:0005524">
    <property type="term" value="F:ATP binding"/>
    <property type="evidence" value="ECO:0007669"/>
    <property type="project" value="InterPro"/>
</dbReference>
<dbReference type="Gene3D" id="3.40.50.300">
    <property type="entry name" value="P-loop containing nucleotide triphosphate hydrolases"/>
    <property type="match status" value="1"/>
</dbReference>
<evidence type="ECO:0000313" key="3">
    <source>
        <dbReference type="EMBL" id="KZP09356.1"/>
    </source>
</evidence>
<dbReference type="OrthoDB" id="10261556at2759"/>
<dbReference type="InterPro" id="IPR011545">
    <property type="entry name" value="DEAD/DEAH_box_helicase_dom"/>
</dbReference>
<dbReference type="EMBL" id="KV417587">
    <property type="protein sequence ID" value="KZP16960.1"/>
    <property type="molecule type" value="Genomic_DNA"/>
</dbReference>
<keyword evidence="1" id="KW-0472">Membrane</keyword>
<dbReference type="EMBL" id="KV417702">
    <property type="protein sequence ID" value="KZP09356.1"/>
    <property type="molecule type" value="Genomic_DNA"/>
</dbReference>
<feature type="transmembrane region" description="Helical" evidence="1">
    <location>
        <begin position="51"/>
        <end position="73"/>
    </location>
</feature>
<keyword evidence="5" id="KW-1185">Reference proteome</keyword>
<accession>A0A165YA80</accession>
<evidence type="ECO:0000256" key="1">
    <source>
        <dbReference type="SAM" id="Phobius"/>
    </source>
</evidence>
<keyword evidence="1" id="KW-1133">Transmembrane helix</keyword>
<evidence type="ECO:0000313" key="5">
    <source>
        <dbReference type="Proteomes" id="UP000076532"/>
    </source>
</evidence>
<protein>
    <recommendedName>
        <fullName evidence="2">DEAD/DEAH-box helicase domain-containing protein</fullName>
    </recommendedName>
</protein>
<dbReference type="InterPro" id="IPR027417">
    <property type="entry name" value="P-loop_NTPase"/>
</dbReference>
<evidence type="ECO:0000259" key="2">
    <source>
        <dbReference type="Pfam" id="PF00270"/>
    </source>
</evidence>
<sequence length="100" mass="11121">MPENDQEVQDLVEAQLGVCPCLWQVHVVRKVLEQDNIITVAATGSGKSLTYWMPILFIKYGIVVTVTPLKLLGNQFAGIFKDRDIRAVSITAANSMNQLF</sequence>
<proteinExistence type="predicted"/>
<dbReference type="SUPFAM" id="SSF52540">
    <property type="entry name" value="P-loop containing nucleoside triphosphate hydrolases"/>
    <property type="match status" value="1"/>
</dbReference>
<dbReference type="Pfam" id="PF00270">
    <property type="entry name" value="DEAD"/>
    <property type="match status" value="1"/>
</dbReference>
<organism evidence="3 5">
    <name type="scientific">Athelia psychrophila</name>
    <dbReference type="NCBI Taxonomy" id="1759441"/>
    <lineage>
        <taxon>Eukaryota</taxon>
        <taxon>Fungi</taxon>
        <taxon>Dikarya</taxon>
        <taxon>Basidiomycota</taxon>
        <taxon>Agaricomycotina</taxon>
        <taxon>Agaricomycetes</taxon>
        <taxon>Agaricomycetidae</taxon>
        <taxon>Atheliales</taxon>
        <taxon>Atheliaceae</taxon>
        <taxon>Athelia</taxon>
    </lineage>
</organism>
<dbReference type="GO" id="GO:0003676">
    <property type="term" value="F:nucleic acid binding"/>
    <property type="evidence" value="ECO:0007669"/>
    <property type="project" value="InterPro"/>
</dbReference>
<keyword evidence="1" id="KW-0812">Transmembrane</keyword>
<gene>
    <name evidence="4" type="ORF">FIBSPDRAFT_747763</name>
    <name evidence="3" type="ORF">FIBSPDRAFT_760086</name>
</gene>